<dbReference type="InterPro" id="IPR006518">
    <property type="entry name" value="Trypano_RHS"/>
</dbReference>
<proteinExistence type="predicted"/>
<dbReference type="OrthoDB" id="251324at2759"/>
<accession>A0A3R7LWT7</accession>
<protein>
    <submittedName>
        <fullName evidence="2">Retrotransposon hot spot (RHS) protein</fullName>
    </submittedName>
</protein>
<gene>
    <name evidence="2" type="ORF">TraAM80_10386</name>
</gene>
<evidence type="ECO:0000313" key="2">
    <source>
        <dbReference type="EMBL" id="RNE95118.1"/>
    </source>
</evidence>
<comment type="caution">
    <text evidence="2">The sequence shown here is derived from an EMBL/GenBank/DDBJ whole genome shotgun (WGS) entry which is preliminary data.</text>
</comment>
<dbReference type="RefSeq" id="XP_029233133.1">
    <property type="nucleotide sequence ID" value="XM_029387008.1"/>
</dbReference>
<evidence type="ECO:0000256" key="1">
    <source>
        <dbReference type="SAM" id="MobiDB-lite"/>
    </source>
</evidence>
<feature type="region of interest" description="Disordered" evidence="1">
    <location>
        <begin position="174"/>
        <end position="199"/>
    </location>
</feature>
<dbReference type="EMBL" id="MKGL01000945">
    <property type="protein sequence ID" value="RNE95118.1"/>
    <property type="molecule type" value="Genomic_DNA"/>
</dbReference>
<dbReference type="NCBIfam" id="TIGR01631">
    <property type="entry name" value="Trypano_RHS"/>
    <property type="match status" value="1"/>
</dbReference>
<reference evidence="2 3" key="1">
    <citation type="journal article" date="2018" name="BMC Genomics">
        <title>Genomic comparison of Trypanosoma conorhini and Trypanosoma rangeli to Trypanosoma cruzi strains of high and low virulence.</title>
        <authorList>
            <person name="Bradwell K.R."/>
            <person name="Koparde V.N."/>
            <person name="Matveyev A.V."/>
            <person name="Serrano M.G."/>
            <person name="Alves J.M."/>
            <person name="Parikh H."/>
            <person name="Huang B."/>
            <person name="Lee V."/>
            <person name="Espinosa-Alvarez O."/>
            <person name="Ortiz P.A."/>
            <person name="Costa-Martins A.G."/>
            <person name="Teixeira M.M."/>
            <person name="Buck G.A."/>
        </authorList>
    </citation>
    <scope>NUCLEOTIDE SEQUENCE [LARGE SCALE GENOMIC DNA]</scope>
    <source>
        <strain evidence="2 3">AM80</strain>
    </source>
</reference>
<evidence type="ECO:0000313" key="3">
    <source>
        <dbReference type="Proteomes" id="UP000283634"/>
    </source>
</evidence>
<dbReference type="AlphaFoldDB" id="A0A3R7LWT7"/>
<dbReference type="VEuPathDB" id="TriTrypDB:TRSC58_02481"/>
<dbReference type="Proteomes" id="UP000283634">
    <property type="component" value="Unassembled WGS sequence"/>
</dbReference>
<dbReference type="GeneID" id="40334319"/>
<sequence length="199" mass="22425">MPRLSELPPPGRRRRQRCVLQSNPEKHPSRLVALITLGHTPPRLDVQYKVLYVPESRHFPFVDGFFFVGAPRRTMVAVQVTTGAEHDTKSSTVRQFNDLPRSYFNDWETFAEGLSWGMIYVQHEDSTAINAWQGRVVVVQANVTGSNEPEDPQAIAAFWNQQVRQCQVAVSAENFRSGRRTQRGRHPEGEGKGGGEQAA</sequence>
<keyword evidence="3" id="KW-1185">Reference proteome</keyword>
<organism evidence="2 3">
    <name type="scientific">Trypanosoma rangeli</name>
    <dbReference type="NCBI Taxonomy" id="5698"/>
    <lineage>
        <taxon>Eukaryota</taxon>
        <taxon>Discoba</taxon>
        <taxon>Euglenozoa</taxon>
        <taxon>Kinetoplastea</taxon>
        <taxon>Metakinetoplastina</taxon>
        <taxon>Trypanosomatida</taxon>
        <taxon>Trypanosomatidae</taxon>
        <taxon>Trypanosoma</taxon>
        <taxon>Herpetosoma</taxon>
    </lineage>
</organism>
<name>A0A3R7LWT7_TRYRA</name>